<evidence type="ECO:0000256" key="10">
    <source>
        <dbReference type="ARBA" id="ARBA00023136"/>
    </source>
</evidence>
<evidence type="ECO:0000256" key="11">
    <source>
        <dbReference type="ARBA" id="ARBA00024209"/>
    </source>
</evidence>
<proteinExistence type="inferred from homology"/>
<keyword evidence="8" id="KW-0862">Zinc</keyword>
<dbReference type="Gene3D" id="3.30.40.10">
    <property type="entry name" value="Zinc/RING finger domain, C3HC4 (zinc finger)"/>
    <property type="match status" value="2"/>
</dbReference>
<accession>A0A0E0MVD2</accession>
<keyword evidence="5" id="KW-0479">Metal-binding</keyword>
<reference evidence="17" key="1">
    <citation type="submission" date="2013-06" db="EMBL/GenBank/DDBJ databases">
        <authorList>
            <person name="Zhao Q."/>
        </authorList>
    </citation>
    <scope>NUCLEOTIDE SEQUENCE</scope>
    <source>
        <strain evidence="17">cv. W1943</strain>
    </source>
</reference>
<keyword evidence="10 14" id="KW-0472">Membrane</keyword>
<dbReference type="SMART" id="SM00184">
    <property type="entry name" value="RING"/>
    <property type="match status" value="2"/>
</dbReference>
<keyword evidence="9 14" id="KW-1133">Transmembrane helix</keyword>
<name>A0A0E0MVD2_ORYRU</name>
<evidence type="ECO:0000256" key="4">
    <source>
        <dbReference type="ARBA" id="ARBA00022692"/>
    </source>
</evidence>
<comment type="pathway">
    <text evidence="2">Protein modification; protein ubiquitination.</text>
</comment>
<keyword evidence="7" id="KW-0833">Ubl conjugation pathway</keyword>
<feature type="transmembrane region" description="Helical" evidence="14">
    <location>
        <begin position="403"/>
        <end position="423"/>
    </location>
</feature>
<feature type="domain" description="RING-type" evidence="15">
    <location>
        <begin position="491"/>
        <end position="533"/>
    </location>
</feature>
<dbReference type="PROSITE" id="PS50089">
    <property type="entry name" value="ZF_RING_2"/>
    <property type="match status" value="2"/>
</dbReference>
<dbReference type="GO" id="GO:0016567">
    <property type="term" value="P:protein ubiquitination"/>
    <property type="evidence" value="ECO:0007669"/>
    <property type="project" value="UniProtKB-UniPathway"/>
</dbReference>
<dbReference type="GO" id="GO:0016740">
    <property type="term" value="F:transferase activity"/>
    <property type="evidence" value="ECO:0007669"/>
    <property type="project" value="UniProtKB-KW"/>
</dbReference>
<dbReference type="CDD" id="cd16461">
    <property type="entry name" value="RING-H2_EL5-like"/>
    <property type="match status" value="1"/>
</dbReference>
<reference evidence="16" key="2">
    <citation type="submission" date="2015-06" db="UniProtKB">
        <authorList>
            <consortium name="EnsemblPlants"/>
        </authorList>
    </citation>
    <scope>IDENTIFICATION</scope>
</reference>
<dbReference type="EnsemblPlants" id="ORUFI01G14220.1">
    <property type="protein sequence ID" value="ORUFI01G14220.1"/>
    <property type="gene ID" value="ORUFI01G14220"/>
</dbReference>
<sequence length="563" mass="58503">MGAGEHKNPGAQEPPLPCGGEVPRHESFHKHLPIPAAGVGGGQVDNPSSYQIAGRVLLAVSGAFSGVLLALVVLHLCNRGRRGGGHSGDSRTTRRRERRLLRSLAIGAGDDDRDGGAAPSPRGLDPAVLRALPVVVVAAAGAAPVDCAVCLAEFEAGDKARALPRCGHRFHVECIDAWFRENSTCPLCRADVEAPYDADGAQPEVRIDIAGDAPSVAAKGSAPAMGRLPSGTDLEKTRRAERRRATAAGDASLRRIKGGDDERRLGYAHADRRREHRVAASYAGRLEDARAVQHHDLYAGEVLEEIPRAAMTMRRTGGVGCRNAKGADADATAAGEECGEVGGEAHEDGAREEDAAVSFGIGSLGPVAMSDRGTSSSVSGDTDADSVPTADAAAPLLAPHGRALTGCLVVVNVALVLLVYLYFWRVFSRKRAAAAASARSDDDDEASSSASAPPPAAAAVSVRTRDDVLASLPVFVVRSSGGEKAEAEAECAVCIAELRDGDECRALPRCGHRFHASCVDGWLRLHTTCPLCRASVVALAAAPERKGGVADTTAAAEDVDARV</sequence>
<feature type="region of interest" description="Disordered" evidence="13">
    <location>
        <begin position="438"/>
        <end position="459"/>
    </location>
</feature>
<dbReference type="Proteomes" id="UP000008022">
    <property type="component" value="Unassembled WGS sequence"/>
</dbReference>
<feature type="region of interest" description="Disordered" evidence="13">
    <location>
        <begin position="367"/>
        <end position="387"/>
    </location>
</feature>
<comment type="subcellular location">
    <subcellularLocation>
        <location evidence="1">Membrane</location>
        <topology evidence="1">Single-pass membrane protein</topology>
    </subcellularLocation>
</comment>
<dbReference type="GO" id="GO:0008270">
    <property type="term" value="F:zinc ion binding"/>
    <property type="evidence" value="ECO:0007669"/>
    <property type="project" value="UniProtKB-KW"/>
</dbReference>
<dbReference type="InterPro" id="IPR013083">
    <property type="entry name" value="Znf_RING/FYVE/PHD"/>
</dbReference>
<dbReference type="eggNOG" id="KOG0800">
    <property type="taxonomic scope" value="Eukaryota"/>
</dbReference>
<evidence type="ECO:0000256" key="9">
    <source>
        <dbReference type="ARBA" id="ARBA00022989"/>
    </source>
</evidence>
<dbReference type="InterPro" id="IPR001841">
    <property type="entry name" value="Znf_RING"/>
</dbReference>
<keyword evidence="6 12" id="KW-0863">Zinc-finger</keyword>
<dbReference type="SUPFAM" id="SSF57850">
    <property type="entry name" value="RING/U-box"/>
    <property type="match status" value="2"/>
</dbReference>
<evidence type="ECO:0000313" key="16">
    <source>
        <dbReference type="EnsemblPlants" id="ORUFI01G14220.1"/>
    </source>
</evidence>
<dbReference type="PANTHER" id="PTHR45768:SF18">
    <property type="entry name" value="RING-H2 FINGER PROTEIN ATL47-RELATED"/>
    <property type="match status" value="1"/>
</dbReference>
<dbReference type="Gramene" id="ORUFI01G14220.1">
    <property type="protein sequence ID" value="ORUFI01G14220.1"/>
    <property type="gene ID" value="ORUFI01G14220"/>
</dbReference>
<dbReference type="FunFam" id="3.30.40.10:FF:000457">
    <property type="entry name" value="RING-H2 finger protein ATL3"/>
    <property type="match status" value="1"/>
</dbReference>
<dbReference type="FunFam" id="3.30.40.10:FF:000551">
    <property type="entry name" value="RING-H2 finger protein ATL3"/>
    <property type="match status" value="1"/>
</dbReference>
<dbReference type="UniPathway" id="UPA00143"/>
<evidence type="ECO:0000256" key="7">
    <source>
        <dbReference type="ARBA" id="ARBA00022786"/>
    </source>
</evidence>
<protein>
    <recommendedName>
        <fullName evidence="15">RING-type domain-containing protein</fullName>
    </recommendedName>
</protein>
<evidence type="ECO:0000256" key="2">
    <source>
        <dbReference type="ARBA" id="ARBA00004906"/>
    </source>
</evidence>
<feature type="region of interest" description="Disordered" evidence="13">
    <location>
        <begin position="1"/>
        <end position="26"/>
    </location>
</feature>
<evidence type="ECO:0000256" key="5">
    <source>
        <dbReference type="ARBA" id="ARBA00022723"/>
    </source>
</evidence>
<dbReference type="GO" id="GO:0016020">
    <property type="term" value="C:membrane"/>
    <property type="evidence" value="ECO:0007669"/>
    <property type="project" value="UniProtKB-SubCell"/>
</dbReference>
<feature type="transmembrane region" description="Helical" evidence="14">
    <location>
        <begin position="56"/>
        <end position="76"/>
    </location>
</feature>
<dbReference type="PANTHER" id="PTHR45768">
    <property type="entry name" value="E3 UBIQUITIN-PROTEIN LIGASE RNF13-LIKE"/>
    <property type="match status" value="1"/>
</dbReference>
<feature type="domain" description="RING-type" evidence="15">
    <location>
        <begin position="147"/>
        <end position="189"/>
    </location>
</feature>
<dbReference type="AlphaFoldDB" id="A0A0E0MVD2"/>
<keyword evidence="17" id="KW-1185">Reference proteome</keyword>
<evidence type="ECO:0000256" key="8">
    <source>
        <dbReference type="ARBA" id="ARBA00022833"/>
    </source>
</evidence>
<evidence type="ECO:0000256" key="1">
    <source>
        <dbReference type="ARBA" id="ARBA00004167"/>
    </source>
</evidence>
<keyword evidence="3" id="KW-0808">Transferase</keyword>
<evidence type="ECO:0000256" key="13">
    <source>
        <dbReference type="SAM" id="MobiDB-lite"/>
    </source>
</evidence>
<dbReference type="STRING" id="4529.A0A0E0MVD2"/>
<organism evidence="16 17">
    <name type="scientific">Oryza rufipogon</name>
    <name type="common">Brownbeard rice</name>
    <name type="synonym">Asian wild rice</name>
    <dbReference type="NCBI Taxonomy" id="4529"/>
    <lineage>
        <taxon>Eukaryota</taxon>
        <taxon>Viridiplantae</taxon>
        <taxon>Streptophyta</taxon>
        <taxon>Embryophyta</taxon>
        <taxon>Tracheophyta</taxon>
        <taxon>Spermatophyta</taxon>
        <taxon>Magnoliopsida</taxon>
        <taxon>Liliopsida</taxon>
        <taxon>Poales</taxon>
        <taxon>Poaceae</taxon>
        <taxon>BOP clade</taxon>
        <taxon>Oryzoideae</taxon>
        <taxon>Oryzeae</taxon>
        <taxon>Oryzinae</taxon>
        <taxon>Oryza</taxon>
    </lineage>
</organism>
<dbReference type="Pfam" id="PF13639">
    <property type="entry name" value="zf-RING_2"/>
    <property type="match status" value="2"/>
</dbReference>
<dbReference type="HOGENOM" id="CLU_596401_0_0_1"/>
<evidence type="ECO:0000313" key="17">
    <source>
        <dbReference type="Proteomes" id="UP000008022"/>
    </source>
</evidence>
<keyword evidence="4 14" id="KW-0812">Transmembrane</keyword>
<evidence type="ECO:0000259" key="15">
    <source>
        <dbReference type="PROSITE" id="PS50089"/>
    </source>
</evidence>
<evidence type="ECO:0000256" key="6">
    <source>
        <dbReference type="ARBA" id="ARBA00022771"/>
    </source>
</evidence>
<evidence type="ECO:0000256" key="14">
    <source>
        <dbReference type="SAM" id="Phobius"/>
    </source>
</evidence>
<feature type="region of interest" description="Disordered" evidence="13">
    <location>
        <begin position="216"/>
        <end position="250"/>
    </location>
</feature>
<dbReference type="OMA" id="CKDEFKI"/>
<evidence type="ECO:0000256" key="12">
    <source>
        <dbReference type="PROSITE-ProRule" id="PRU00175"/>
    </source>
</evidence>
<evidence type="ECO:0000256" key="3">
    <source>
        <dbReference type="ARBA" id="ARBA00022679"/>
    </source>
</evidence>
<comment type="similarity">
    <text evidence="11">Belongs to the RING-type zinc finger family. ATL subfamily.</text>
</comment>